<dbReference type="EMBL" id="JARKIK010001068">
    <property type="protein sequence ID" value="KAK8719931.1"/>
    <property type="molecule type" value="Genomic_DNA"/>
</dbReference>
<comment type="caution">
    <text evidence="1">The sequence shown here is derived from an EMBL/GenBank/DDBJ whole genome shotgun (WGS) entry which is preliminary data.</text>
</comment>
<evidence type="ECO:0000313" key="1">
    <source>
        <dbReference type="EMBL" id="KAK8719931.1"/>
    </source>
</evidence>
<accession>A0AAW0VTY2</accession>
<keyword evidence="2" id="KW-1185">Reference proteome</keyword>
<organism evidence="1 2">
    <name type="scientific">Cherax quadricarinatus</name>
    <name type="common">Australian red claw crayfish</name>
    <dbReference type="NCBI Taxonomy" id="27406"/>
    <lineage>
        <taxon>Eukaryota</taxon>
        <taxon>Metazoa</taxon>
        <taxon>Ecdysozoa</taxon>
        <taxon>Arthropoda</taxon>
        <taxon>Crustacea</taxon>
        <taxon>Multicrustacea</taxon>
        <taxon>Malacostraca</taxon>
        <taxon>Eumalacostraca</taxon>
        <taxon>Eucarida</taxon>
        <taxon>Decapoda</taxon>
        <taxon>Pleocyemata</taxon>
        <taxon>Astacidea</taxon>
        <taxon>Parastacoidea</taxon>
        <taxon>Parastacidae</taxon>
        <taxon>Cherax</taxon>
    </lineage>
</organism>
<gene>
    <name evidence="1" type="ORF">OTU49_013680</name>
</gene>
<reference evidence="1 2" key="1">
    <citation type="journal article" date="2024" name="BMC Genomics">
        <title>Genome assembly of redclaw crayfish (Cherax quadricarinatus) provides insights into its immune adaptation and hypoxia tolerance.</title>
        <authorList>
            <person name="Liu Z."/>
            <person name="Zheng J."/>
            <person name="Li H."/>
            <person name="Fang K."/>
            <person name="Wang S."/>
            <person name="He J."/>
            <person name="Zhou D."/>
            <person name="Weng S."/>
            <person name="Chi M."/>
            <person name="Gu Z."/>
            <person name="He J."/>
            <person name="Li F."/>
            <person name="Wang M."/>
        </authorList>
    </citation>
    <scope>NUCLEOTIDE SEQUENCE [LARGE SCALE GENOMIC DNA]</scope>
    <source>
        <strain evidence="1">ZL_2023a</strain>
    </source>
</reference>
<sequence length="171" mass="18841">ATFIMGAVAHVKTRRSKEEEYVLAMAEAKILREARSAGQGVPAGINSLLARVHTGRSVEAIKGHRRVATYRILVDRFMSEVTVEGGGMLRIQDVDRGVARSNEIGGGKGLFGIEISHNLRAPTVHALTQHLLDTINTSAYVNTSETTEHDTFRHTVWRRCGRDMGSLVLMF</sequence>
<name>A0AAW0VTY2_CHEQU</name>
<protein>
    <submittedName>
        <fullName evidence="1">Uncharacterized protein</fullName>
    </submittedName>
</protein>
<evidence type="ECO:0000313" key="2">
    <source>
        <dbReference type="Proteomes" id="UP001445076"/>
    </source>
</evidence>
<dbReference type="AlphaFoldDB" id="A0AAW0VTY2"/>
<proteinExistence type="predicted"/>
<dbReference type="Proteomes" id="UP001445076">
    <property type="component" value="Unassembled WGS sequence"/>
</dbReference>
<feature type="non-terminal residue" evidence="1">
    <location>
        <position position="1"/>
    </location>
</feature>